<dbReference type="AlphaFoldDB" id="A0A0B6Y0Z3"/>
<name>A0A0B6Y0Z3_9EUPU</name>
<evidence type="ECO:0000313" key="2">
    <source>
        <dbReference type="EMBL" id="CEK49220.1"/>
    </source>
</evidence>
<feature type="non-terminal residue" evidence="2">
    <location>
        <position position="1"/>
    </location>
</feature>
<evidence type="ECO:0000256" key="1">
    <source>
        <dbReference type="SAM" id="MobiDB-lite"/>
    </source>
</evidence>
<organism evidence="2">
    <name type="scientific">Arion vulgaris</name>
    <dbReference type="NCBI Taxonomy" id="1028688"/>
    <lineage>
        <taxon>Eukaryota</taxon>
        <taxon>Metazoa</taxon>
        <taxon>Spiralia</taxon>
        <taxon>Lophotrochozoa</taxon>
        <taxon>Mollusca</taxon>
        <taxon>Gastropoda</taxon>
        <taxon>Heterobranchia</taxon>
        <taxon>Euthyneura</taxon>
        <taxon>Panpulmonata</taxon>
        <taxon>Eupulmonata</taxon>
        <taxon>Stylommatophora</taxon>
        <taxon>Helicina</taxon>
        <taxon>Arionoidea</taxon>
        <taxon>Arionidae</taxon>
        <taxon>Arion</taxon>
    </lineage>
</organism>
<protein>
    <submittedName>
        <fullName evidence="2">Uncharacterized protein</fullName>
    </submittedName>
</protein>
<feature type="compositionally biased region" description="Low complexity" evidence="1">
    <location>
        <begin position="99"/>
        <end position="110"/>
    </location>
</feature>
<feature type="compositionally biased region" description="Polar residues" evidence="1">
    <location>
        <begin position="63"/>
        <end position="90"/>
    </location>
</feature>
<accession>A0A0B6Y0Z3</accession>
<dbReference type="EMBL" id="HACG01002355">
    <property type="protein sequence ID" value="CEK49220.1"/>
    <property type="molecule type" value="Transcribed_RNA"/>
</dbReference>
<reference evidence="2" key="1">
    <citation type="submission" date="2014-12" db="EMBL/GenBank/DDBJ databases">
        <title>Insight into the proteome of Arion vulgaris.</title>
        <authorList>
            <person name="Aradska J."/>
            <person name="Bulat T."/>
            <person name="Smidak R."/>
            <person name="Sarate P."/>
            <person name="Gangsoo J."/>
            <person name="Sialana F."/>
            <person name="Bilban M."/>
            <person name="Lubec G."/>
        </authorList>
    </citation>
    <scope>NUCLEOTIDE SEQUENCE</scope>
    <source>
        <tissue evidence="2">Skin</tissue>
    </source>
</reference>
<feature type="compositionally biased region" description="Polar residues" evidence="1">
    <location>
        <begin position="1"/>
        <end position="54"/>
    </location>
</feature>
<sequence>PRNPFNNGQNFSSDNPFQNKGQSFSPRNPFQNKGQHGNPNNNGQMQSNFQSSPRGHTPGMANPSFSPRTPNNNFQTPSPRSYGYHNNNSDSSKRYGQRNSSMNNPGGSSNIQDYVHSNMLEDPWKDLPPVPILQSY</sequence>
<feature type="region of interest" description="Disordered" evidence="1">
    <location>
        <begin position="1"/>
        <end position="114"/>
    </location>
</feature>
<proteinExistence type="predicted"/>
<gene>
    <name evidence="2" type="primary">ORF6900</name>
</gene>